<evidence type="ECO:0000256" key="6">
    <source>
        <dbReference type="RuleBase" id="RU364146"/>
    </source>
</evidence>
<comment type="caution">
    <text evidence="7">The sequence shown here is derived from an EMBL/GenBank/DDBJ whole genome shotgun (WGS) entry which is preliminary data.</text>
</comment>
<protein>
    <recommendedName>
        <fullName evidence="6">Mediator of RNA polymerase II transcription subunit 10</fullName>
    </recommendedName>
    <alternativeName>
        <fullName evidence="6">Mediator complex subunit 10</fullName>
    </alternativeName>
</protein>
<evidence type="ECO:0000256" key="3">
    <source>
        <dbReference type="ARBA" id="ARBA00023015"/>
    </source>
</evidence>
<organism evidence="7 8">
    <name type="scientific">Chytriomyces confervae</name>
    <dbReference type="NCBI Taxonomy" id="246404"/>
    <lineage>
        <taxon>Eukaryota</taxon>
        <taxon>Fungi</taxon>
        <taxon>Fungi incertae sedis</taxon>
        <taxon>Chytridiomycota</taxon>
        <taxon>Chytridiomycota incertae sedis</taxon>
        <taxon>Chytridiomycetes</taxon>
        <taxon>Chytridiales</taxon>
        <taxon>Chytriomycetaceae</taxon>
        <taxon>Chytriomyces</taxon>
    </lineage>
</organism>
<comment type="subunit">
    <text evidence="6">Component of the Mediator complex.</text>
</comment>
<dbReference type="Pfam" id="PF09748">
    <property type="entry name" value="Med10"/>
    <property type="match status" value="1"/>
</dbReference>
<evidence type="ECO:0000256" key="5">
    <source>
        <dbReference type="ARBA" id="ARBA00023242"/>
    </source>
</evidence>
<accession>A0A507CH48</accession>
<dbReference type="GO" id="GO:0006357">
    <property type="term" value="P:regulation of transcription by RNA polymerase II"/>
    <property type="evidence" value="ECO:0007669"/>
    <property type="project" value="InterPro"/>
</dbReference>
<dbReference type="GO" id="GO:0003712">
    <property type="term" value="F:transcription coregulator activity"/>
    <property type="evidence" value="ECO:0007669"/>
    <property type="project" value="InterPro"/>
</dbReference>
<dbReference type="EMBL" id="QEAP01001998">
    <property type="protein sequence ID" value="TPX38811.1"/>
    <property type="molecule type" value="Genomic_DNA"/>
</dbReference>
<keyword evidence="5 6" id="KW-0539">Nucleus</keyword>
<name>A0A507CH48_9FUNG</name>
<sequence length="107" mass="12032">MTDKAAREPIESLERKILHTISTLQKISLTTFDYQTDSVPVLHKRINQLTGHLAEVGRVVQKVDTNIPFNVVEFIEQGGNPDTYTRDATQVLVDKNQKTNGRIKAVS</sequence>
<dbReference type="Proteomes" id="UP000320333">
    <property type="component" value="Unassembled WGS sequence"/>
</dbReference>
<keyword evidence="8" id="KW-1185">Reference proteome</keyword>
<comment type="function">
    <text evidence="6">Component of the Mediator complex, a coactivator involved in the regulated transcription of nearly all RNA polymerase II-dependent genes. Mediator functions as a bridge to convey information from gene-specific regulatory proteins to the basal RNA polymerase II transcription machinery. Mediator is recruited to promoters by direct interactions with regulatory proteins and serves as a scaffold for the assembly of a functional preinitiation complex with RNA polymerase II and the general transcription factors.</text>
</comment>
<comment type="subcellular location">
    <subcellularLocation>
        <location evidence="1 6">Nucleus</location>
    </subcellularLocation>
</comment>
<evidence type="ECO:0000313" key="7">
    <source>
        <dbReference type="EMBL" id="TPX38811.1"/>
    </source>
</evidence>
<evidence type="ECO:0000256" key="4">
    <source>
        <dbReference type="ARBA" id="ARBA00023163"/>
    </source>
</evidence>
<evidence type="ECO:0000313" key="8">
    <source>
        <dbReference type="Proteomes" id="UP000320333"/>
    </source>
</evidence>
<dbReference type="STRING" id="246404.A0A507CH48"/>
<proteinExistence type="inferred from homology"/>
<reference evidence="7 8" key="1">
    <citation type="journal article" date="2019" name="Sci. Rep.">
        <title>Comparative genomics of chytrid fungi reveal insights into the obligate biotrophic and pathogenic lifestyle of Synchytrium endobioticum.</title>
        <authorList>
            <person name="van de Vossenberg B.T.L.H."/>
            <person name="Warris S."/>
            <person name="Nguyen H.D.T."/>
            <person name="van Gent-Pelzer M.P.E."/>
            <person name="Joly D.L."/>
            <person name="van de Geest H.C."/>
            <person name="Bonants P.J.M."/>
            <person name="Smith D.S."/>
            <person name="Levesque C.A."/>
            <person name="van der Lee T.A.J."/>
        </authorList>
    </citation>
    <scope>NUCLEOTIDE SEQUENCE [LARGE SCALE GENOMIC DNA]</scope>
    <source>
        <strain evidence="7 8">CBS 675.73</strain>
    </source>
</reference>
<keyword evidence="3 6" id="KW-0805">Transcription regulation</keyword>
<keyword evidence="4 6" id="KW-0804">Transcription</keyword>
<dbReference type="InterPro" id="IPR019145">
    <property type="entry name" value="Mediator_Med10"/>
</dbReference>
<evidence type="ECO:0000256" key="2">
    <source>
        <dbReference type="ARBA" id="ARBA00005389"/>
    </source>
</evidence>
<evidence type="ECO:0000256" key="1">
    <source>
        <dbReference type="ARBA" id="ARBA00004123"/>
    </source>
</evidence>
<dbReference type="GO" id="GO:0016592">
    <property type="term" value="C:mediator complex"/>
    <property type="evidence" value="ECO:0007669"/>
    <property type="project" value="InterPro"/>
</dbReference>
<keyword evidence="6" id="KW-0010">Activator</keyword>
<dbReference type="OrthoDB" id="337270at2759"/>
<dbReference type="AlphaFoldDB" id="A0A507CH48"/>
<comment type="similarity">
    <text evidence="2 6">Belongs to the Mediator complex subunit 10 family.</text>
</comment>
<feature type="non-terminal residue" evidence="7">
    <location>
        <position position="107"/>
    </location>
</feature>
<gene>
    <name evidence="6" type="primary">MED10</name>
    <name evidence="7" type="ORF">CcCBS67573_g10695</name>
</gene>